<evidence type="ECO:0000256" key="6">
    <source>
        <dbReference type="ARBA" id="ARBA00023034"/>
    </source>
</evidence>
<evidence type="ECO:0000256" key="1">
    <source>
        <dbReference type="ARBA" id="ARBA00004222"/>
    </source>
</evidence>
<dbReference type="GO" id="GO:0005801">
    <property type="term" value="C:cis-Golgi network"/>
    <property type="evidence" value="ECO:0007669"/>
    <property type="project" value="TreeGrafter"/>
</dbReference>
<keyword evidence="4" id="KW-0256">Endoplasmic reticulum</keyword>
<evidence type="ECO:0000313" key="9">
    <source>
        <dbReference type="EMBL" id="ACO12240.1"/>
    </source>
</evidence>
<dbReference type="PANTHER" id="PTHR12817:SF0">
    <property type="entry name" value="GEO08327P1"/>
    <property type="match status" value="1"/>
</dbReference>
<accession>C1BT87</accession>
<reference evidence="9" key="1">
    <citation type="submission" date="2009-06" db="EMBL/GenBank/DDBJ databases">
        <title>Lepeophtheirus salmonis ESTs and full-length cDNAs.</title>
        <authorList>
            <person name="Yasuike M."/>
            <person name="von Schalburg K."/>
            <person name="Cooper G."/>
            <person name="Leong J."/>
            <person name="Jones S.R.M."/>
            <person name="Koop B.F."/>
        </authorList>
    </citation>
    <scope>NUCLEOTIDE SEQUENCE</scope>
    <source>
        <strain evidence="9">Pacific form</strain>
        <tissue evidence="9">Whole</tissue>
    </source>
</reference>
<comment type="function">
    <text evidence="7">Component of a transport protein particle (TRAPP) complex that may function in specific stages of inter-organelle traffic. Specifically involved in the early development of neural circuitry, likely by controlling the frequency and amplitude of intracellular calcium transients implicated in the regulation of neuron differentiation and survival.</text>
</comment>
<dbReference type="SUPFAM" id="SSF111126">
    <property type="entry name" value="Ligand-binding domain in the NO signalling and Golgi transport"/>
    <property type="match status" value="1"/>
</dbReference>
<evidence type="ECO:0000256" key="3">
    <source>
        <dbReference type="ARBA" id="ARBA00006218"/>
    </source>
</evidence>
<dbReference type="InterPro" id="IPR007194">
    <property type="entry name" value="TRAPP_component"/>
</dbReference>
<dbReference type="GO" id="GO:0006888">
    <property type="term" value="P:endoplasmic reticulum to Golgi vesicle-mediated transport"/>
    <property type="evidence" value="ECO:0007669"/>
    <property type="project" value="TreeGrafter"/>
</dbReference>
<organism evidence="9">
    <name type="scientific">Lepeophtheirus salmonis</name>
    <name type="common">Salmon louse</name>
    <name type="synonym">Caligus salmonis</name>
    <dbReference type="NCBI Taxonomy" id="72036"/>
    <lineage>
        <taxon>Eukaryota</taxon>
        <taxon>Metazoa</taxon>
        <taxon>Ecdysozoa</taxon>
        <taxon>Arthropoda</taxon>
        <taxon>Crustacea</taxon>
        <taxon>Multicrustacea</taxon>
        <taxon>Hexanauplia</taxon>
        <taxon>Copepoda</taxon>
        <taxon>Siphonostomatoida</taxon>
        <taxon>Caligidae</taxon>
        <taxon>Lepeophtheirus</taxon>
    </lineage>
</organism>
<dbReference type="GO" id="GO:0007399">
    <property type="term" value="P:nervous system development"/>
    <property type="evidence" value="ECO:0007669"/>
    <property type="project" value="UniProtKB-KW"/>
</dbReference>
<keyword evidence="5" id="KW-0524">Neurogenesis</keyword>
<gene>
    <name evidence="9" type="primary">TPC6B</name>
</gene>
<dbReference type="OMA" id="SCGMVRG"/>
<evidence type="ECO:0000256" key="7">
    <source>
        <dbReference type="ARBA" id="ARBA00057720"/>
    </source>
</evidence>
<dbReference type="AlphaFoldDB" id="C1BT87"/>
<dbReference type="InterPro" id="IPR024096">
    <property type="entry name" value="NO_sig/Golgi_transp_ligand-bd"/>
</dbReference>
<dbReference type="GO" id="GO:0005802">
    <property type="term" value="C:trans-Golgi network"/>
    <property type="evidence" value="ECO:0007669"/>
    <property type="project" value="TreeGrafter"/>
</dbReference>
<evidence type="ECO:0000256" key="8">
    <source>
        <dbReference type="ARBA" id="ARBA00074542"/>
    </source>
</evidence>
<dbReference type="Gene3D" id="3.30.1380.20">
    <property type="entry name" value="Trafficking protein particle complex subunit 3"/>
    <property type="match status" value="1"/>
</dbReference>
<evidence type="ECO:0000256" key="5">
    <source>
        <dbReference type="ARBA" id="ARBA00022902"/>
    </source>
</evidence>
<dbReference type="EMBL" id="HACA01017197">
    <property type="protein sequence ID" value="CDW34558.1"/>
    <property type="molecule type" value="Transcribed_RNA"/>
</dbReference>
<evidence type="ECO:0000256" key="2">
    <source>
        <dbReference type="ARBA" id="ARBA00004240"/>
    </source>
</evidence>
<reference evidence="10" key="2">
    <citation type="submission" date="2014-05" db="EMBL/GenBank/DDBJ databases">
        <authorList>
            <person name="Chronopoulou M."/>
        </authorList>
    </citation>
    <scope>NUCLEOTIDE SEQUENCE</scope>
    <source>
        <tissue evidence="10">Whole organism</tissue>
    </source>
</reference>
<name>C1BT87_LEPSM</name>
<dbReference type="EMBL" id="BT077816">
    <property type="protein sequence ID" value="ACO12240.1"/>
    <property type="molecule type" value="mRNA"/>
</dbReference>
<evidence type="ECO:0000256" key="4">
    <source>
        <dbReference type="ARBA" id="ARBA00022824"/>
    </source>
</evidence>
<comment type="subcellular location">
    <subcellularLocation>
        <location evidence="2">Endoplasmic reticulum</location>
    </subcellularLocation>
    <subcellularLocation>
        <location evidence="1">Golgi apparatus</location>
        <location evidence="1">cis-Golgi network</location>
    </subcellularLocation>
</comment>
<dbReference type="InterPro" id="IPR037992">
    <property type="entry name" value="TRAPPC6/Trs33"/>
</dbReference>
<proteinExistence type="evidence at transcript level"/>
<keyword evidence="6" id="KW-0333">Golgi apparatus</keyword>
<protein>
    <recommendedName>
        <fullName evidence="8">Trafficking protein particle complex subunit 6B</fullName>
    </recommendedName>
</protein>
<evidence type="ECO:0000313" key="10">
    <source>
        <dbReference type="EMBL" id="CDW34558.1"/>
    </source>
</evidence>
<dbReference type="CDD" id="cd14944">
    <property type="entry name" value="TRAPPC6A_Trs33"/>
    <property type="match status" value="1"/>
</dbReference>
<dbReference type="PANTHER" id="PTHR12817">
    <property type="entry name" value="TRAFFICKING PROTEIN PARTICLE COMPLEX SUBUNIT 6B"/>
    <property type="match status" value="1"/>
</dbReference>
<dbReference type="FunFam" id="3.30.1380.20:FF:000004">
    <property type="entry name" value="Trafficking protein particle complex subunit 6B"/>
    <property type="match status" value="1"/>
</dbReference>
<sequence>MDSEEVPLDLLHIELVAHFVSQKDKIDEALSTLEAIGFNTGYRLIERLTRDSLKFKDELDLMKFICKDFWVSVFRKQIDNLRTNHQGVYVLQDNTFKFLNKISDGKQYLEFAPRYMAFTCGLLRGTLANLGIVSVVTADVTSMPSVKFQVKVQRV</sequence>
<dbReference type="Pfam" id="PF04051">
    <property type="entry name" value="TRAPP"/>
    <property type="match status" value="1"/>
</dbReference>
<dbReference type="OrthoDB" id="941624at2759"/>
<dbReference type="GO" id="GO:0030008">
    <property type="term" value="C:TRAPP complex"/>
    <property type="evidence" value="ECO:0007669"/>
    <property type="project" value="TreeGrafter"/>
</dbReference>
<dbReference type="GO" id="GO:0005783">
    <property type="term" value="C:endoplasmic reticulum"/>
    <property type="evidence" value="ECO:0007669"/>
    <property type="project" value="UniProtKB-SubCell"/>
</dbReference>
<comment type="similarity">
    <text evidence="3">Belongs to the TRAPP small subunits family. BET3 subfamily.</text>
</comment>